<sequence>MIAYTQQSKVIIFCPPQKVTGGPEALHQLSDKLLRLGNRNVFMSYLPKKKNAKPQSYSIYNTQEIDTIEDNQENILIIPESMTFLVKKYPKSQKIIWWLSVDFYKILMDLRIRRQNIFSKLFYQQKDREYNFEQLPNVFQWAQSYRSSIYIKDHKIPEDQIDYVCDYINPIFLKNNKEIQKDVTNRTILYNPQKGKKEISELIKNSPELVWIPIQNMNAHQIKDLMAKSLLYVDFGENPGRDKMLRESVSQDCCIISGKNGSSLYYEDLMIPDEYKFNFSEKNIPHIIEKIEDILNNYTKHISNFETYKKAVLIEETAFENKIKQIFAIT</sequence>
<reference evidence="1 2" key="1">
    <citation type="submission" date="2020-12" db="EMBL/GenBank/DDBJ databases">
        <title>FDA dAtabase for Regulatory Grade micrObial Sequences (FDA-ARGOS): Supporting development and validation of Infectious Disease Dx tests.</title>
        <authorList>
            <person name="Kerrigan L."/>
            <person name="Long C."/>
            <person name="Tallon L."/>
            <person name="Sadzewicz L."/>
            <person name="Zhao X."/>
            <person name="Boylan J."/>
            <person name="Ott S."/>
            <person name="Bowen H."/>
            <person name="Vavikolanu K."/>
            <person name="Mehta A."/>
            <person name="Aluvathingal J."/>
            <person name="Nadendla S."/>
            <person name="Yan Y."/>
            <person name="Sichtig H."/>
        </authorList>
    </citation>
    <scope>NUCLEOTIDE SEQUENCE [LARGE SCALE GENOMIC DNA]</scope>
    <source>
        <strain evidence="1 2">FDAARGOS_1031</strain>
    </source>
</reference>
<dbReference type="KEGG" id="egm:AYC65_15890"/>
<gene>
    <name evidence="1" type="ORF">I6H88_05095</name>
</gene>
<accession>A0A7T7V156</accession>
<dbReference type="RefSeq" id="WP_034868025.1">
    <property type="nucleotide sequence ID" value="NZ_CBCSDR010000004.1"/>
</dbReference>
<proteinExistence type="predicted"/>
<dbReference type="OrthoDB" id="6400528at2"/>
<evidence type="ECO:0000313" key="1">
    <source>
        <dbReference type="EMBL" id="QQN59963.1"/>
    </source>
</evidence>
<evidence type="ECO:0008006" key="3">
    <source>
        <dbReference type="Google" id="ProtNLM"/>
    </source>
</evidence>
<dbReference type="AlphaFoldDB" id="A0A7T7V156"/>
<name>A0A7T7V156_9FLAO</name>
<dbReference type="Proteomes" id="UP000595426">
    <property type="component" value="Chromosome"/>
</dbReference>
<evidence type="ECO:0000313" key="2">
    <source>
        <dbReference type="Proteomes" id="UP000595426"/>
    </source>
</evidence>
<organism evidence="1 2">
    <name type="scientific">Elizabethkingia bruuniana</name>
    <dbReference type="NCBI Taxonomy" id="1756149"/>
    <lineage>
        <taxon>Bacteria</taxon>
        <taxon>Pseudomonadati</taxon>
        <taxon>Bacteroidota</taxon>
        <taxon>Flavobacteriia</taxon>
        <taxon>Flavobacteriales</taxon>
        <taxon>Weeksellaceae</taxon>
        <taxon>Elizabethkingia</taxon>
    </lineage>
</organism>
<keyword evidence="2" id="KW-1185">Reference proteome</keyword>
<protein>
    <recommendedName>
        <fullName evidence="3">Glycosyltransferase</fullName>
    </recommendedName>
</protein>
<dbReference type="GeneID" id="93134402"/>
<dbReference type="EMBL" id="CP067018">
    <property type="protein sequence ID" value="QQN59963.1"/>
    <property type="molecule type" value="Genomic_DNA"/>
</dbReference>